<proteinExistence type="predicted"/>
<dbReference type="Pfam" id="PF00047">
    <property type="entry name" value="ig"/>
    <property type="match status" value="1"/>
</dbReference>
<feature type="domain" description="Ig-like" evidence="2">
    <location>
        <begin position="25"/>
        <end position="108"/>
    </location>
</feature>
<feature type="domain" description="Ig-like" evidence="2">
    <location>
        <begin position="140"/>
        <end position="239"/>
    </location>
</feature>
<dbReference type="Proteomes" id="UP000150838">
    <property type="component" value="Segment"/>
</dbReference>
<sequence length="275" mass="30887">MICKNSIRHKELTLIIFLCFIYLSKTFVEVKAPPYVLVPEGSDINLTCFIKDDQGAGEDKVIVAWQQGDGEVTQGIKTTWDTTRQVGQTMLHISKVSKEAEGSYMCVVWINGDADYKKMNLGVFTVSKKTYMHNEVSITPRRSRVDMSDGRPLKIECAFSTRRIYGRSQVNIKWWKIDGITRKWEQQTSGVNLLLHTYGGIGSLSIPNPTTGESTGKYMCVVTCGDIGNVGFRLVKSLSPLSDTESDHSYTSEEGSHFMERCKVKKSPYGGWIVE</sequence>
<evidence type="ECO:0000259" key="2">
    <source>
        <dbReference type="PROSITE" id="PS50835"/>
    </source>
</evidence>
<gene>
    <name evidence="3" type="primary">fp9.055</name>
</gene>
<evidence type="ECO:0000313" key="5">
    <source>
        <dbReference type="Proteomes" id="UP000150838"/>
    </source>
</evidence>
<dbReference type="RefSeq" id="NP_039018.1">
    <property type="nucleotide sequence ID" value="NC_002188.1"/>
</dbReference>
<name>A0A3G2VRJ8_FOWPV</name>
<keyword evidence="1" id="KW-0393">Immunoglobulin domain</keyword>
<evidence type="ECO:0000313" key="3">
    <source>
        <dbReference type="EMBL" id="CAE52600.1"/>
    </source>
</evidence>
<reference evidence="3 5" key="1">
    <citation type="journal article" date="2004" name="J. Gen. Virol.">
        <title>Comparison of the genome sequence of FP9, an attenuated, tissue culture-adapted European fowlpox virus, with those of virulent American and European viruses.</title>
        <authorList>
            <person name="Skinner M.A."/>
            <person name="Laidlaw S.M."/>
        </authorList>
    </citation>
    <scope>NUCLEOTIDE SEQUENCE [LARGE SCALE GENOMIC DNA]</scope>
    <source>
        <strain evidence="3">HP1-438 Munich</strain>
    </source>
</reference>
<dbReference type="InterPro" id="IPR007110">
    <property type="entry name" value="Ig-like_dom"/>
</dbReference>
<dbReference type="InterPro" id="IPR013151">
    <property type="entry name" value="Immunoglobulin_dom"/>
</dbReference>
<dbReference type="Proteomes" id="UP000627101">
    <property type="component" value="Segment"/>
</dbReference>
<accession>Q70H96</accession>
<protein>
    <submittedName>
        <fullName evidence="4">V-type Ig domain protein</fullName>
    </submittedName>
</protein>
<accession>A0A3G2VRJ8</accession>
<dbReference type="PANTHER" id="PTHR14334">
    <property type="entry name" value="B-CELL ANTIGEN RECEPTOR COMPLEX-ASSOCIATED PROTEIN"/>
    <property type="match status" value="1"/>
</dbReference>
<evidence type="ECO:0000313" key="4">
    <source>
        <dbReference type="EMBL" id="QRM13592.1"/>
    </source>
</evidence>
<dbReference type="SMR" id="A0A3G2VRJ8"/>
<dbReference type="InterPro" id="IPR013783">
    <property type="entry name" value="Ig-like_fold"/>
</dbReference>
<dbReference type="Gene3D" id="2.60.40.10">
    <property type="entry name" value="Immunoglobulins"/>
    <property type="match status" value="2"/>
</dbReference>
<organismHost>
    <name type="scientific">Vertebrata</name>
    <name type="common">vertebrates</name>
    <dbReference type="NCBI Taxonomy" id="7742"/>
</organismHost>
<dbReference type="GO" id="GO:0050853">
    <property type="term" value="P:B cell receptor signaling pathway"/>
    <property type="evidence" value="ECO:0007669"/>
    <property type="project" value="TreeGrafter"/>
</dbReference>
<evidence type="ECO:0000256" key="1">
    <source>
        <dbReference type="ARBA" id="ARBA00023319"/>
    </source>
</evidence>
<dbReference type="InterPro" id="IPR003599">
    <property type="entry name" value="Ig_sub"/>
</dbReference>
<organism evidence="3 5">
    <name type="scientific">Fowlpox virus</name>
    <name type="common">FPV</name>
    <dbReference type="NCBI Taxonomy" id="10261"/>
    <lineage>
        <taxon>Viruses</taxon>
        <taxon>Varidnaviria</taxon>
        <taxon>Bamfordvirae</taxon>
        <taxon>Nucleocytoviricota</taxon>
        <taxon>Pokkesviricetes</taxon>
        <taxon>Chitovirales</taxon>
        <taxon>Poxviridae</taxon>
        <taxon>Chordopoxvirinae</taxon>
        <taxon>Avipoxvirus</taxon>
        <taxon>Avipoxvirus fowlpox</taxon>
    </lineage>
</organism>
<dbReference type="InterPro" id="IPR036179">
    <property type="entry name" value="Ig-like_dom_sf"/>
</dbReference>
<dbReference type="EMBL" id="AJ581527">
    <property type="protein sequence ID" value="CAE52600.1"/>
    <property type="molecule type" value="Genomic_DNA"/>
</dbReference>
<dbReference type="EMBL" id="MW142017">
    <property type="protein sequence ID" value="QRM13592.1"/>
    <property type="molecule type" value="Genomic_DNA"/>
</dbReference>
<dbReference type="KEGG" id="vg:1486603"/>
<dbReference type="PROSITE" id="PS50835">
    <property type="entry name" value="IG_LIKE"/>
    <property type="match status" value="2"/>
</dbReference>
<dbReference type="GO" id="GO:0019815">
    <property type="term" value="C:B cell receptor complex"/>
    <property type="evidence" value="ECO:0007669"/>
    <property type="project" value="TreeGrafter"/>
</dbReference>
<dbReference type="SMART" id="SM00409">
    <property type="entry name" value="IG"/>
    <property type="match status" value="2"/>
</dbReference>
<reference evidence="4" key="2">
    <citation type="journal article" date="2021" name="Arch. Virol.">
        <title>Characterisation of an Australian fowlpox virus carrying a near-full-length provirus of reticuloendotheliosis virus.</title>
        <authorList>
            <person name="Sarker S."/>
            <person name="Athukorala A."/>
            <person name="Bowden T.R."/>
            <person name="Boyle D.B."/>
        </authorList>
    </citation>
    <scope>NUCLEOTIDE SEQUENCE</scope>
    <source>
        <strain evidence="4">FWPV-S</strain>
    </source>
</reference>
<dbReference type="SUPFAM" id="SSF48726">
    <property type="entry name" value="Immunoglobulin"/>
    <property type="match status" value="2"/>
</dbReference>